<dbReference type="AlphaFoldDB" id="A0A4R3MNJ0"/>
<organism evidence="1 2">
    <name type="scientific">Natranaerovirga pectinivora</name>
    <dbReference type="NCBI Taxonomy" id="682400"/>
    <lineage>
        <taxon>Bacteria</taxon>
        <taxon>Bacillati</taxon>
        <taxon>Bacillota</taxon>
        <taxon>Clostridia</taxon>
        <taxon>Lachnospirales</taxon>
        <taxon>Natranaerovirgaceae</taxon>
        <taxon>Natranaerovirga</taxon>
    </lineage>
</organism>
<sequence>MAFFILINNIFQIGIIEFYRGLYIKDISGWSMNHTIRAQDESGVIHTRQTFRAFVDATIPQTTELAIEFGEMQYFGALDFDIDQFMIYLLNRVDVIPLAIPTAIMLDMAAEELVANEGNDHFLNFSVYEGGGAFAALAPSDRFRAIILLEELRINLENLPFPYQNNPALVLSVTNSLNRITTMGYYSEWWGYGTTRLEEPDDRVLEYLPLSWEQVGYPRPSLGYRAFRRYLYEEFTE</sequence>
<evidence type="ECO:0000313" key="1">
    <source>
        <dbReference type="EMBL" id="TCT16080.1"/>
    </source>
</evidence>
<dbReference type="EMBL" id="SMAL01000002">
    <property type="protein sequence ID" value="TCT16080.1"/>
    <property type="molecule type" value="Genomic_DNA"/>
</dbReference>
<keyword evidence="2" id="KW-1185">Reference proteome</keyword>
<comment type="caution">
    <text evidence="1">The sequence shown here is derived from an EMBL/GenBank/DDBJ whole genome shotgun (WGS) entry which is preliminary data.</text>
</comment>
<name>A0A4R3MNJ0_9FIRM</name>
<dbReference type="Proteomes" id="UP000294902">
    <property type="component" value="Unassembled WGS sequence"/>
</dbReference>
<reference evidence="1 2" key="1">
    <citation type="submission" date="2019-03" db="EMBL/GenBank/DDBJ databases">
        <title>Genomic Encyclopedia of Type Strains, Phase IV (KMG-IV): sequencing the most valuable type-strain genomes for metagenomic binning, comparative biology and taxonomic classification.</title>
        <authorList>
            <person name="Goeker M."/>
        </authorList>
    </citation>
    <scope>NUCLEOTIDE SEQUENCE [LARGE SCALE GENOMIC DNA]</scope>
    <source>
        <strain evidence="1 2">DSM 24629</strain>
    </source>
</reference>
<gene>
    <name evidence="1" type="ORF">EDC18_10296</name>
</gene>
<proteinExistence type="predicted"/>
<evidence type="ECO:0000313" key="2">
    <source>
        <dbReference type="Proteomes" id="UP000294902"/>
    </source>
</evidence>
<protein>
    <submittedName>
        <fullName evidence="1">Uncharacterized protein</fullName>
    </submittedName>
</protein>
<accession>A0A4R3MNJ0</accession>